<dbReference type="HOGENOM" id="CLU_485011_0_0_1"/>
<dbReference type="Proteomes" id="UP000054248">
    <property type="component" value="Unassembled WGS sequence"/>
</dbReference>
<gene>
    <name evidence="2" type="ORF">M407DRAFT_240600</name>
</gene>
<keyword evidence="3" id="KW-1185">Reference proteome</keyword>
<dbReference type="AlphaFoldDB" id="A0A0C3QZF7"/>
<reference evidence="2 3" key="1">
    <citation type="submission" date="2014-04" db="EMBL/GenBank/DDBJ databases">
        <authorList>
            <consortium name="DOE Joint Genome Institute"/>
            <person name="Kuo A."/>
            <person name="Girlanda M."/>
            <person name="Perotto S."/>
            <person name="Kohler A."/>
            <person name="Nagy L.G."/>
            <person name="Floudas D."/>
            <person name="Copeland A."/>
            <person name="Barry K.W."/>
            <person name="Cichocki N."/>
            <person name="Veneault-Fourrey C."/>
            <person name="LaButti K."/>
            <person name="Lindquist E.A."/>
            <person name="Lipzen A."/>
            <person name="Lundell T."/>
            <person name="Morin E."/>
            <person name="Murat C."/>
            <person name="Sun H."/>
            <person name="Tunlid A."/>
            <person name="Henrissat B."/>
            <person name="Grigoriev I.V."/>
            <person name="Hibbett D.S."/>
            <person name="Martin F."/>
            <person name="Nordberg H.P."/>
            <person name="Cantor M.N."/>
            <person name="Hua S.X."/>
        </authorList>
    </citation>
    <scope>NUCLEOTIDE SEQUENCE [LARGE SCALE GENOMIC DNA]</scope>
    <source>
        <strain evidence="2 3">MUT 4182</strain>
    </source>
</reference>
<evidence type="ECO:0000313" key="3">
    <source>
        <dbReference type="Proteomes" id="UP000054248"/>
    </source>
</evidence>
<evidence type="ECO:0000313" key="2">
    <source>
        <dbReference type="EMBL" id="KIO34819.1"/>
    </source>
</evidence>
<name>A0A0C3QZF7_9AGAM</name>
<organism evidence="2 3">
    <name type="scientific">Tulasnella calospora MUT 4182</name>
    <dbReference type="NCBI Taxonomy" id="1051891"/>
    <lineage>
        <taxon>Eukaryota</taxon>
        <taxon>Fungi</taxon>
        <taxon>Dikarya</taxon>
        <taxon>Basidiomycota</taxon>
        <taxon>Agaricomycotina</taxon>
        <taxon>Agaricomycetes</taxon>
        <taxon>Cantharellales</taxon>
        <taxon>Tulasnellaceae</taxon>
        <taxon>Tulasnella</taxon>
    </lineage>
</organism>
<sequence length="562" mass="63170">MDPDKDLLVLMEKPPKKTATAPNPPLAVHLLALRDPDANPHPLAEHPILYYQPPIWNRKYHYWVQVVGDVLAVMFIPEVRQQDEAIADQLLDELVIWKWKTGKAVTNIRCEPGYEAGSFSFLTNDIVVIPCTKDEKYPELRLYQLPTATTSSQASPSTSAPSNLLAIFHFPEFTNSVRQCGIMCRADPSPWAPPPSNPVHRDAKSSEKDYDVPIWPAHGTAPFAPHPSNRLLVITLDIITLVRWPTWGMPQLQGQQALSRKHTAFTTAEVLLRAWKKGLETRETEGLNLADGCSVVELPWEDWGPTGTRMLSEATDQSAVCYVYGLRYIRLAAMGEDEDRAVHIRLMDFNDREFDRVYHEDAVAQTAGAEEEFARSEGACGAPEAPETSTPIGINEGASESGSETHEEAETEQLVIGDDDGDSDWVDEDEDAAGDEESEEEEAEIDDEDLDLEAEDNSSRRTLRQRRQDAIPGFGDLCILRPEEKARCERTRVALHESYVEDILVFKNRITTSLPFRWSFKTAPEVQRWTSCMLDDEHIIGLKRTQRVALDEIAVSVDILTL</sequence>
<accession>A0A0C3QZF7</accession>
<feature type="compositionally biased region" description="Acidic residues" evidence="1">
    <location>
        <begin position="409"/>
        <end position="456"/>
    </location>
</feature>
<proteinExistence type="predicted"/>
<dbReference type="STRING" id="1051891.A0A0C3QZF7"/>
<dbReference type="OrthoDB" id="3256413at2759"/>
<dbReference type="EMBL" id="KN822942">
    <property type="protein sequence ID" value="KIO34819.1"/>
    <property type="molecule type" value="Genomic_DNA"/>
</dbReference>
<feature type="region of interest" description="Disordered" evidence="1">
    <location>
        <begin position="368"/>
        <end position="464"/>
    </location>
</feature>
<protein>
    <submittedName>
        <fullName evidence="2">Uncharacterized protein</fullName>
    </submittedName>
</protein>
<feature type="compositionally biased region" description="Polar residues" evidence="1">
    <location>
        <begin position="387"/>
        <end position="402"/>
    </location>
</feature>
<evidence type="ECO:0000256" key="1">
    <source>
        <dbReference type="SAM" id="MobiDB-lite"/>
    </source>
</evidence>
<reference evidence="3" key="2">
    <citation type="submission" date="2015-01" db="EMBL/GenBank/DDBJ databases">
        <title>Evolutionary Origins and Diversification of the Mycorrhizal Mutualists.</title>
        <authorList>
            <consortium name="DOE Joint Genome Institute"/>
            <consortium name="Mycorrhizal Genomics Consortium"/>
            <person name="Kohler A."/>
            <person name="Kuo A."/>
            <person name="Nagy L.G."/>
            <person name="Floudas D."/>
            <person name="Copeland A."/>
            <person name="Barry K.W."/>
            <person name="Cichocki N."/>
            <person name="Veneault-Fourrey C."/>
            <person name="LaButti K."/>
            <person name="Lindquist E.A."/>
            <person name="Lipzen A."/>
            <person name="Lundell T."/>
            <person name="Morin E."/>
            <person name="Murat C."/>
            <person name="Riley R."/>
            <person name="Ohm R."/>
            <person name="Sun H."/>
            <person name="Tunlid A."/>
            <person name="Henrissat B."/>
            <person name="Grigoriev I.V."/>
            <person name="Hibbett D.S."/>
            <person name="Martin F."/>
        </authorList>
    </citation>
    <scope>NUCLEOTIDE SEQUENCE [LARGE SCALE GENOMIC DNA]</scope>
    <source>
        <strain evidence="3">MUT 4182</strain>
    </source>
</reference>